<sequence length="792" mass="87159">MVTKPTPEERSKSRVRPADDSLLGPKTSRRRVSHISRACNSCRLRKTKCDGGQPSCAICKVYKEDCVYTPEQDGRRSTPKAYVASLESRVRSLESILKSHGISPTAIDEATSEDKDKKALKPIDEETGQLVECGHTSVFKHPESAPALPSNLAGASMRRVERVANLTPRKEESSLPSPELDQATHDEVLRLFFDYFNPQCMWVHEKEFRTDLRTAPAVEGTVVRPRQSAYYSPMLHNIVLAIGVSLLQIDPQVRERLRTAFSRRAKDLFEDEVESAMLSTVSGVLLLGTYHAIVARQNLGFVYAGVGFRLVQACEPAGKGTTTADTQWDWGRAARTGSTTARYRTRQDSIVTRCSTQRTSWTTPDPEEDEVLWHPIMETKVTYSFDPITKDLVANMSALPRQPVKGWRSTTWVWMCKLCIITERVLSTVYSTSFDTRSNNIRHMVSEFDTSLEQWTETLPEALRLPAADDSEAIVPSHILNLHAFYYFTMILLHRPWFAQLQSGQQDTLTDNSVAKCEKAASRIVDIITIHRRCPGLQYSTVQLSQIVFSAGTVHLLSARNAIKQSRKAKSSIENVQACIGALKEMGTTMKCSVTSAASLQRLLSETTNPGASKQASSSAAKKIASGQPPDVENLLKDPSIQEQLKKLGWAPPPVPDARKRTEMAHHGFVPFPVQSTSTAPVQTPTPPDNNLWDMLNAQIFHSMPAPNPGRPAEETLSPLEVLAHATTSAATPSAAGSGFEGTTGTTPIDTSALMDINAMFSGAGTGGAEASGSTSAWSSWPWAYNSNLPRE</sequence>
<dbReference type="GO" id="GO:0003677">
    <property type="term" value="F:DNA binding"/>
    <property type="evidence" value="ECO:0007669"/>
    <property type="project" value="UniProtKB-KW"/>
</dbReference>
<dbReference type="OrthoDB" id="2154091at2759"/>
<evidence type="ECO:0000256" key="4">
    <source>
        <dbReference type="ARBA" id="ARBA00023015"/>
    </source>
</evidence>
<dbReference type="GO" id="GO:0000981">
    <property type="term" value="F:DNA-binding transcription factor activity, RNA polymerase II-specific"/>
    <property type="evidence" value="ECO:0007669"/>
    <property type="project" value="InterPro"/>
</dbReference>
<dbReference type="InterPro" id="IPR001138">
    <property type="entry name" value="Zn2Cys6_DnaBD"/>
</dbReference>
<dbReference type="GO" id="GO:0005634">
    <property type="term" value="C:nucleus"/>
    <property type="evidence" value="ECO:0007669"/>
    <property type="project" value="UniProtKB-SubCell"/>
</dbReference>
<feature type="domain" description="Zn(2)-C6 fungal-type" evidence="9">
    <location>
        <begin position="38"/>
        <end position="68"/>
    </location>
</feature>
<dbReference type="SMART" id="SM00066">
    <property type="entry name" value="GAL4"/>
    <property type="match status" value="1"/>
</dbReference>
<feature type="region of interest" description="Disordered" evidence="8">
    <location>
        <begin position="608"/>
        <end position="635"/>
    </location>
</feature>
<reference evidence="10 11" key="1">
    <citation type="journal article" date="2012" name="Eukaryot. Cell">
        <title>Draft genome sequence of CBS 2479, the standard type strain of Trichosporon asahii.</title>
        <authorList>
            <person name="Yang R.Y."/>
            <person name="Li H.T."/>
            <person name="Zhu H."/>
            <person name="Zhou G.P."/>
            <person name="Wang M."/>
            <person name="Wang L."/>
        </authorList>
    </citation>
    <scope>NUCLEOTIDE SEQUENCE [LARGE SCALE GENOMIC DNA]</scope>
    <source>
        <strain evidence="11">ATCC 90039 / CBS 2479 / JCM 2466 / KCTC 7840 / NCYC 2677 / UAMH 7654</strain>
    </source>
</reference>
<name>J5SCX5_TRIAS</name>
<dbReference type="CDD" id="cd00067">
    <property type="entry name" value="GAL4"/>
    <property type="match status" value="1"/>
</dbReference>
<dbReference type="InterPro" id="IPR007219">
    <property type="entry name" value="XnlR_reg_dom"/>
</dbReference>
<dbReference type="Proteomes" id="UP000002748">
    <property type="component" value="Unassembled WGS sequence"/>
</dbReference>
<dbReference type="RefSeq" id="XP_014176235.1">
    <property type="nucleotide sequence ID" value="XM_014320760.1"/>
</dbReference>
<dbReference type="PROSITE" id="PS00463">
    <property type="entry name" value="ZN2_CY6_FUNGAL_1"/>
    <property type="match status" value="1"/>
</dbReference>
<feature type="compositionally biased region" description="Low complexity" evidence="8">
    <location>
        <begin position="612"/>
        <end position="626"/>
    </location>
</feature>
<evidence type="ECO:0000256" key="3">
    <source>
        <dbReference type="ARBA" id="ARBA00022833"/>
    </source>
</evidence>
<dbReference type="Pfam" id="PF04082">
    <property type="entry name" value="Fungal_trans"/>
    <property type="match status" value="1"/>
</dbReference>
<protein>
    <recommendedName>
        <fullName evidence="9">Zn(2)-C6 fungal-type domain-containing protein</fullName>
    </recommendedName>
</protein>
<keyword evidence="5" id="KW-0238">DNA-binding</keyword>
<evidence type="ECO:0000313" key="11">
    <source>
        <dbReference type="Proteomes" id="UP000002748"/>
    </source>
</evidence>
<keyword evidence="3" id="KW-0862">Zinc</keyword>
<dbReference type="GO" id="GO:0008270">
    <property type="term" value="F:zinc ion binding"/>
    <property type="evidence" value="ECO:0007669"/>
    <property type="project" value="InterPro"/>
</dbReference>
<dbReference type="InterPro" id="IPR051615">
    <property type="entry name" value="Transcr_Regulatory_Elem"/>
</dbReference>
<feature type="region of interest" description="Disordered" evidence="8">
    <location>
        <begin position="1"/>
        <end position="31"/>
    </location>
</feature>
<dbReference type="SUPFAM" id="SSF57701">
    <property type="entry name" value="Zn2/Cys6 DNA-binding domain"/>
    <property type="match status" value="1"/>
</dbReference>
<gene>
    <name evidence="10" type="ORF">A1Q1_06610</name>
</gene>
<comment type="subcellular location">
    <subcellularLocation>
        <location evidence="1">Nucleus</location>
    </subcellularLocation>
</comment>
<dbReference type="CDD" id="cd14723">
    <property type="entry name" value="ZIP_Ppr1"/>
    <property type="match status" value="1"/>
</dbReference>
<dbReference type="CDD" id="cd12148">
    <property type="entry name" value="fungal_TF_MHR"/>
    <property type="match status" value="1"/>
</dbReference>
<dbReference type="HOGENOM" id="CLU_350602_0_0_1"/>
<keyword evidence="7" id="KW-0539">Nucleus</keyword>
<dbReference type="PROSITE" id="PS50048">
    <property type="entry name" value="ZN2_CY6_FUNGAL_2"/>
    <property type="match status" value="1"/>
</dbReference>
<accession>J5SCX5</accession>
<dbReference type="InterPro" id="IPR036864">
    <property type="entry name" value="Zn2-C6_fun-type_DNA-bd_sf"/>
</dbReference>
<dbReference type="EMBL" id="ALBS01000340">
    <property type="protein sequence ID" value="EJT45026.1"/>
    <property type="molecule type" value="Genomic_DNA"/>
</dbReference>
<evidence type="ECO:0000256" key="6">
    <source>
        <dbReference type="ARBA" id="ARBA00023163"/>
    </source>
</evidence>
<feature type="compositionally biased region" description="Basic and acidic residues" evidence="8">
    <location>
        <begin position="1"/>
        <end position="19"/>
    </location>
</feature>
<evidence type="ECO:0000256" key="1">
    <source>
        <dbReference type="ARBA" id="ARBA00004123"/>
    </source>
</evidence>
<dbReference type="GeneID" id="25990122"/>
<dbReference type="AlphaFoldDB" id="J5SCX5"/>
<dbReference type="KEGG" id="tasa:A1Q1_06610"/>
<evidence type="ECO:0000256" key="8">
    <source>
        <dbReference type="SAM" id="MobiDB-lite"/>
    </source>
</evidence>
<dbReference type="GO" id="GO:0006351">
    <property type="term" value="P:DNA-templated transcription"/>
    <property type="evidence" value="ECO:0007669"/>
    <property type="project" value="InterPro"/>
</dbReference>
<evidence type="ECO:0000256" key="5">
    <source>
        <dbReference type="ARBA" id="ARBA00023125"/>
    </source>
</evidence>
<proteinExistence type="predicted"/>
<evidence type="ECO:0000256" key="2">
    <source>
        <dbReference type="ARBA" id="ARBA00022723"/>
    </source>
</evidence>
<dbReference type="Gene3D" id="4.10.240.10">
    <property type="entry name" value="Zn(2)-C6 fungal-type DNA-binding domain"/>
    <property type="match status" value="1"/>
</dbReference>
<comment type="caution">
    <text evidence="10">The sequence shown here is derived from an EMBL/GenBank/DDBJ whole genome shotgun (WGS) entry which is preliminary data.</text>
</comment>
<keyword evidence="6" id="KW-0804">Transcription</keyword>
<organism evidence="10 11">
    <name type="scientific">Trichosporon asahii var. asahii (strain ATCC 90039 / CBS 2479 / JCM 2466 / KCTC 7840 / NBRC 103889/ NCYC 2677 / UAMH 7654)</name>
    <name type="common">Yeast</name>
    <dbReference type="NCBI Taxonomy" id="1186058"/>
    <lineage>
        <taxon>Eukaryota</taxon>
        <taxon>Fungi</taxon>
        <taxon>Dikarya</taxon>
        <taxon>Basidiomycota</taxon>
        <taxon>Agaricomycotina</taxon>
        <taxon>Tremellomycetes</taxon>
        <taxon>Trichosporonales</taxon>
        <taxon>Trichosporonaceae</taxon>
        <taxon>Trichosporon</taxon>
    </lineage>
</organism>
<dbReference type="Pfam" id="PF00172">
    <property type="entry name" value="Zn_clus"/>
    <property type="match status" value="1"/>
</dbReference>
<keyword evidence="2" id="KW-0479">Metal-binding</keyword>
<evidence type="ECO:0000259" key="9">
    <source>
        <dbReference type="PROSITE" id="PS50048"/>
    </source>
</evidence>
<keyword evidence="4" id="KW-0805">Transcription regulation</keyword>
<dbReference type="VEuPathDB" id="FungiDB:A1Q1_06610"/>
<evidence type="ECO:0000256" key="7">
    <source>
        <dbReference type="ARBA" id="ARBA00023242"/>
    </source>
</evidence>
<dbReference type="PANTHER" id="PTHR31313">
    <property type="entry name" value="TY1 ENHANCER ACTIVATOR"/>
    <property type="match status" value="1"/>
</dbReference>
<evidence type="ECO:0000313" key="10">
    <source>
        <dbReference type="EMBL" id="EJT45026.1"/>
    </source>
</evidence>
<dbReference type="PANTHER" id="PTHR31313:SF81">
    <property type="entry name" value="TY1 ENHANCER ACTIVATOR"/>
    <property type="match status" value="1"/>
</dbReference>